<gene>
    <name evidence="1" type="ORF">SELO1098_LOCUS6718</name>
</gene>
<dbReference type="EMBL" id="HBIC01013426">
    <property type="protein sequence ID" value="CAE0277888.1"/>
    <property type="molecule type" value="Transcribed_RNA"/>
</dbReference>
<dbReference type="Gene3D" id="1.25.40.20">
    <property type="entry name" value="Ankyrin repeat-containing domain"/>
    <property type="match status" value="1"/>
</dbReference>
<dbReference type="PANTHER" id="PTHR46586:SF3">
    <property type="entry name" value="ANKYRIN REPEAT-CONTAINING PROTEIN"/>
    <property type="match status" value="1"/>
</dbReference>
<accession>A0A7S3GVX6</accession>
<dbReference type="InterPro" id="IPR052050">
    <property type="entry name" value="SecEffector_AnkRepeat"/>
</dbReference>
<evidence type="ECO:0000313" key="1">
    <source>
        <dbReference type="EMBL" id="CAE0277888.1"/>
    </source>
</evidence>
<sequence length="311" mass="35024">MAAQNSHLDCFTYALEKGLPWSAVVPTYLVQNKRLDFLLYAIKHGCPLSASAVDVAVRFGSVDVLHILLYAGCPIPAEACLAATKRKQFECLQLLHQHGAFWDAQVTAAAAAGNHLPSLQYLHEQGCLWDEETTNEAARNGCISTITYAMENGCPYSEDIVAVAASHTSHISCLQYLIEEQGLFVGGEETFLTAIRSCNPAAVQYLIDQGCDIHNDVNETIPPPLYTHWSFDMDQIIVEPFIECIKIAKKYDWDLRKQAPSLFRDLVRELVGYFERDLMRDFVHLFVRGLLRYSSDRPLLYAYFQEEGYVS</sequence>
<dbReference type="AlphaFoldDB" id="A0A7S3GVX6"/>
<dbReference type="PANTHER" id="PTHR46586">
    <property type="entry name" value="ANKYRIN REPEAT-CONTAINING PROTEIN"/>
    <property type="match status" value="1"/>
</dbReference>
<dbReference type="InterPro" id="IPR036770">
    <property type="entry name" value="Ankyrin_rpt-contain_sf"/>
</dbReference>
<organism evidence="1">
    <name type="scientific">Spumella elongata</name>
    <dbReference type="NCBI Taxonomy" id="89044"/>
    <lineage>
        <taxon>Eukaryota</taxon>
        <taxon>Sar</taxon>
        <taxon>Stramenopiles</taxon>
        <taxon>Ochrophyta</taxon>
        <taxon>Chrysophyceae</taxon>
        <taxon>Chromulinales</taxon>
        <taxon>Chromulinaceae</taxon>
        <taxon>Spumella</taxon>
    </lineage>
</organism>
<dbReference type="SUPFAM" id="SSF48403">
    <property type="entry name" value="Ankyrin repeat"/>
    <property type="match status" value="1"/>
</dbReference>
<reference evidence="1" key="1">
    <citation type="submission" date="2021-01" db="EMBL/GenBank/DDBJ databases">
        <authorList>
            <person name="Corre E."/>
            <person name="Pelletier E."/>
            <person name="Niang G."/>
            <person name="Scheremetjew M."/>
            <person name="Finn R."/>
            <person name="Kale V."/>
            <person name="Holt S."/>
            <person name="Cochrane G."/>
            <person name="Meng A."/>
            <person name="Brown T."/>
            <person name="Cohen L."/>
        </authorList>
    </citation>
    <scope>NUCLEOTIDE SEQUENCE</scope>
    <source>
        <strain evidence="1">CCAP 955/1</strain>
    </source>
</reference>
<name>A0A7S3GVX6_9STRA</name>
<proteinExistence type="predicted"/>
<protein>
    <submittedName>
        <fullName evidence="1">Uncharacterized protein</fullName>
    </submittedName>
</protein>